<keyword evidence="2" id="KW-1185">Reference proteome</keyword>
<dbReference type="RefSeq" id="WP_188254317.1">
    <property type="nucleotide sequence ID" value="NZ_JABVCF010000004.1"/>
</dbReference>
<accession>A0A942I2H3</accession>
<name>A0A942I2H3_9HYPH</name>
<dbReference type="EMBL" id="JAGWCR010000004">
    <property type="protein sequence ID" value="MBS3648753.1"/>
    <property type="molecule type" value="Genomic_DNA"/>
</dbReference>
<organism evidence="1 2">
    <name type="scientific">Pseudaminobacter soli</name>
    <name type="common">ex Zhang et al. 2022</name>
    <dbReference type="NCBI Taxonomy" id="2831468"/>
    <lineage>
        <taxon>Bacteria</taxon>
        <taxon>Pseudomonadati</taxon>
        <taxon>Pseudomonadota</taxon>
        <taxon>Alphaproteobacteria</taxon>
        <taxon>Hyphomicrobiales</taxon>
        <taxon>Phyllobacteriaceae</taxon>
        <taxon>Pseudaminobacter</taxon>
    </lineage>
</organism>
<protein>
    <submittedName>
        <fullName evidence="1">Uncharacterized protein</fullName>
    </submittedName>
</protein>
<proteinExistence type="predicted"/>
<evidence type="ECO:0000313" key="2">
    <source>
        <dbReference type="Proteomes" id="UP000680348"/>
    </source>
</evidence>
<comment type="caution">
    <text evidence="1">The sequence shown here is derived from an EMBL/GenBank/DDBJ whole genome shotgun (WGS) entry which is preliminary data.</text>
</comment>
<dbReference type="Proteomes" id="UP000680348">
    <property type="component" value="Unassembled WGS sequence"/>
</dbReference>
<gene>
    <name evidence="1" type="ORF">KEU06_08940</name>
</gene>
<reference evidence="1" key="1">
    <citation type="submission" date="2021-04" db="EMBL/GenBank/DDBJ databases">
        <title>Pseudaminobacter soli sp. nov., isolated from paddy soil contaminated by heavy metals.</title>
        <authorList>
            <person name="Zhang K."/>
        </authorList>
    </citation>
    <scope>NUCLEOTIDE SEQUENCE</scope>
    <source>
        <strain evidence="1">19-2017</strain>
    </source>
</reference>
<evidence type="ECO:0000313" key="1">
    <source>
        <dbReference type="EMBL" id="MBS3648753.1"/>
    </source>
</evidence>
<dbReference type="AlphaFoldDB" id="A0A942I2H3"/>
<sequence>MGSAADDLFDAVLREQEMRHILRTACPCHNESNWFRNDDGVMECRQCGEMVDE</sequence>